<dbReference type="STRING" id="561184.SAMN05216376_111155"/>
<comment type="caution">
    <text evidence="2">The sequence shown here is derived from an EMBL/GenBank/DDBJ whole genome shotgun (WGS) entry which is preliminary data.</text>
</comment>
<dbReference type="Proteomes" id="UP000030960">
    <property type="component" value="Unassembled WGS sequence"/>
</dbReference>
<dbReference type="EMBL" id="JSUQ01000028">
    <property type="protein sequence ID" value="KHQ50314.1"/>
    <property type="molecule type" value="Genomic_DNA"/>
</dbReference>
<sequence>MTEGADQLWYARAVLADIAAHDDAVVIEACRLVETQGTDTEQSEAAQLRKRLEGATT</sequence>
<proteinExistence type="predicted"/>
<name>A0A0B3SIA4_9RHOB</name>
<evidence type="ECO:0000313" key="2">
    <source>
        <dbReference type="EMBL" id="KHQ50314.1"/>
    </source>
</evidence>
<gene>
    <name evidence="2" type="ORF">OA50_05162</name>
</gene>
<protein>
    <submittedName>
        <fullName evidence="2">Uncharacterized protein</fullName>
    </submittedName>
</protein>
<feature type="region of interest" description="Disordered" evidence="1">
    <location>
        <begin position="36"/>
        <end position="57"/>
    </location>
</feature>
<keyword evidence="3" id="KW-1185">Reference proteome</keyword>
<dbReference type="AlphaFoldDB" id="A0A0B3SIA4"/>
<organism evidence="2 3">
    <name type="scientific">Mameliella alba</name>
    <dbReference type="NCBI Taxonomy" id="561184"/>
    <lineage>
        <taxon>Bacteria</taxon>
        <taxon>Pseudomonadati</taxon>
        <taxon>Pseudomonadota</taxon>
        <taxon>Alphaproteobacteria</taxon>
        <taxon>Rhodobacterales</taxon>
        <taxon>Roseobacteraceae</taxon>
        <taxon>Mameliella</taxon>
    </lineage>
</organism>
<dbReference type="RefSeq" id="WP_190285491.1">
    <property type="nucleotide sequence ID" value="NZ_JSUQ01000028.1"/>
</dbReference>
<reference evidence="2 3" key="1">
    <citation type="submission" date="2014-10" db="EMBL/GenBank/DDBJ databases">
        <title>Genome sequence of Ponticoccus sp. strain UMTAT08 isolated from clonal culture of toxic dinoflagellate Alexandrium tamiyavanichii.</title>
        <authorList>
            <person name="Gan H.Y."/>
            <person name="Muhd D.-D."/>
            <person name="Mohd Noor M.E."/>
            <person name="Yeong Y.S."/>
            <person name="Usup G."/>
        </authorList>
    </citation>
    <scope>NUCLEOTIDE SEQUENCE [LARGE SCALE GENOMIC DNA]</scope>
    <source>
        <strain evidence="2 3">UMTAT08</strain>
    </source>
</reference>
<evidence type="ECO:0000313" key="3">
    <source>
        <dbReference type="Proteomes" id="UP000030960"/>
    </source>
</evidence>
<evidence type="ECO:0000256" key="1">
    <source>
        <dbReference type="SAM" id="MobiDB-lite"/>
    </source>
</evidence>
<accession>A0A0B3SIA4</accession>
<feature type="compositionally biased region" description="Polar residues" evidence="1">
    <location>
        <begin position="36"/>
        <end position="45"/>
    </location>
</feature>